<proteinExistence type="predicted"/>
<feature type="region of interest" description="Disordered" evidence="1">
    <location>
        <begin position="34"/>
        <end position="74"/>
    </location>
</feature>
<evidence type="ECO:0000256" key="1">
    <source>
        <dbReference type="SAM" id="MobiDB-lite"/>
    </source>
</evidence>
<dbReference type="Proteomes" id="UP000789570">
    <property type="component" value="Unassembled WGS sequence"/>
</dbReference>
<accession>A0A9N9HWG2</accession>
<protein>
    <submittedName>
        <fullName evidence="2">1112_t:CDS:1</fullName>
    </submittedName>
</protein>
<evidence type="ECO:0000313" key="3">
    <source>
        <dbReference type="Proteomes" id="UP000789570"/>
    </source>
</evidence>
<gene>
    <name evidence="2" type="ORF">FCALED_LOCUS13850</name>
</gene>
<organism evidence="2 3">
    <name type="scientific">Funneliformis caledonium</name>
    <dbReference type="NCBI Taxonomy" id="1117310"/>
    <lineage>
        <taxon>Eukaryota</taxon>
        <taxon>Fungi</taxon>
        <taxon>Fungi incertae sedis</taxon>
        <taxon>Mucoromycota</taxon>
        <taxon>Glomeromycotina</taxon>
        <taxon>Glomeromycetes</taxon>
        <taxon>Glomerales</taxon>
        <taxon>Glomeraceae</taxon>
        <taxon>Funneliformis</taxon>
    </lineage>
</organism>
<comment type="caution">
    <text evidence="2">The sequence shown here is derived from an EMBL/GenBank/DDBJ whole genome shotgun (WGS) entry which is preliminary data.</text>
</comment>
<name>A0A9N9HWG2_9GLOM</name>
<dbReference type="EMBL" id="CAJVPQ010008754">
    <property type="protein sequence ID" value="CAG8709616.1"/>
    <property type="molecule type" value="Genomic_DNA"/>
</dbReference>
<dbReference type="AlphaFoldDB" id="A0A9N9HWG2"/>
<keyword evidence="3" id="KW-1185">Reference proteome</keyword>
<feature type="non-terminal residue" evidence="2">
    <location>
        <position position="74"/>
    </location>
</feature>
<evidence type="ECO:0000313" key="2">
    <source>
        <dbReference type="EMBL" id="CAG8709616.1"/>
    </source>
</evidence>
<reference evidence="2" key="1">
    <citation type="submission" date="2021-06" db="EMBL/GenBank/DDBJ databases">
        <authorList>
            <person name="Kallberg Y."/>
            <person name="Tangrot J."/>
            <person name="Rosling A."/>
        </authorList>
    </citation>
    <scope>NUCLEOTIDE SEQUENCE</scope>
    <source>
        <strain evidence="2">UK204</strain>
    </source>
</reference>
<sequence>LTKAYLRQEKLQIISETTTSCYVFAIMTMLVTRKNKSGKSDDTVEDETKEELTDSSGLIDDSLAGQGSRPNHHT</sequence>